<evidence type="ECO:0000313" key="1">
    <source>
        <dbReference type="EMBL" id="MBE0367759.1"/>
    </source>
</evidence>
<dbReference type="EMBL" id="AQGV01000012">
    <property type="protein sequence ID" value="MBE0367759.1"/>
    <property type="molecule type" value="Genomic_DNA"/>
</dbReference>
<name>A0ABR9EBL5_9GAMM</name>
<comment type="caution">
    <text evidence="1">The sequence shown here is derived from an EMBL/GenBank/DDBJ whole genome shotgun (WGS) entry which is preliminary data.</text>
</comment>
<gene>
    <name evidence="1" type="ORF">PAUR_a1191</name>
</gene>
<proteinExistence type="predicted"/>
<organism evidence="1 2">
    <name type="scientific">Pseudoalteromonas aurantia 208</name>
    <dbReference type="NCBI Taxonomy" id="1314867"/>
    <lineage>
        <taxon>Bacteria</taxon>
        <taxon>Pseudomonadati</taxon>
        <taxon>Pseudomonadota</taxon>
        <taxon>Gammaproteobacteria</taxon>
        <taxon>Alteromonadales</taxon>
        <taxon>Pseudoalteromonadaceae</taxon>
        <taxon>Pseudoalteromonas</taxon>
    </lineage>
</organism>
<sequence length="44" mass="5131">MLNINELIESSLAMKLIKACYVYLYESQLFVNWKIYDGSDLKLG</sequence>
<reference evidence="1 2" key="1">
    <citation type="submission" date="2015-03" db="EMBL/GenBank/DDBJ databases">
        <title>Genome sequence of Pseudoalteromonas aurantia.</title>
        <authorList>
            <person name="Xie B.-B."/>
            <person name="Rong J.-C."/>
            <person name="Qin Q.-L."/>
            <person name="Zhang Y.-Z."/>
        </authorList>
    </citation>
    <scope>NUCLEOTIDE SEQUENCE [LARGE SCALE GENOMIC DNA]</scope>
    <source>
        <strain evidence="1 2">208</strain>
    </source>
</reference>
<evidence type="ECO:0000313" key="2">
    <source>
        <dbReference type="Proteomes" id="UP000615755"/>
    </source>
</evidence>
<accession>A0ABR9EBL5</accession>
<evidence type="ECO:0008006" key="3">
    <source>
        <dbReference type="Google" id="ProtNLM"/>
    </source>
</evidence>
<dbReference type="Proteomes" id="UP000615755">
    <property type="component" value="Unassembled WGS sequence"/>
</dbReference>
<keyword evidence="2" id="KW-1185">Reference proteome</keyword>
<protein>
    <recommendedName>
        <fullName evidence="3">Orphan protein</fullName>
    </recommendedName>
</protein>